<dbReference type="AlphaFoldDB" id="A0A1Q3ELU5"/>
<dbReference type="Pfam" id="PF16850">
    <property type="entry name" value="Inhibitor_I66"/>
    <property type="match status" value="1"/>
</dbReference>
<dbReference type="OrthoDB" id="3439489at2759"/>
<reference evidence="1 2" key="2">
    <citation type="submission" date="2017-02" db="EMBL/GenBank/DDBJ databases">
        <title>A genome survey and senescence transcriptome analysis in Lentinula edodes.</title>
        <authorList>
            <person name="Sakamoto Y."/>
            <person name="Nakade K."/>
            <person name="Sato S."/>
            <person name="Yoshida Y."/>
            <person name="Miyazaki K."/>
            <person name="Natsume S."/>
            <person name="Konno N."/>
        </authorList>
    </citation>
    <scope>NUCLEOTIDE SEQUENCE [LARGE SCALE GENOMIC DNA]</scope>
    <source>
        <strain evidence="1 2">NBRC 111202</strain>
    </source>
</reference>
<sequence>MSLETGRYIIKNGDKIVGRALAEDLSLNPKRIILASSDNESTWIIEKTDSVKDQSYLFISFGSPTTHIEHNVFALLVNQEAATKWVVIPVSHHGKDAFLITTADRNEGWVAPKEIGEQIQYRPLIVAPSEPPQFPTSEVFHITKVED</sequence>
<name>A0A1Q3ELU5_LENED</name>
<gene>
    <name evidence="1" type="ORF">LENED_010224</name>
</gene>
<reference evidence="1 2" key="1">
    <citation type="submission" date="2016-08" db="EMBL/GenBank/DDBJ databases">
        <authorList>
            <consortium name="Lentinula edodes genome sequencing consortium"/>
            <person name="Sakamoto Y."/>
            <person name="Nakade K."/>
            <person name="Sato S."/>
            <person name="Yoshida Y."/>
            <person name="Miyazaki K."/>
            <person name="Natsume S."/>
            <person name="Konno N."/>
        </authorList>
    </citation>
    <scope>NUCLEOTIDE SEQUENCE [LARGE SCALE GENOMIC DNA]</scope>
    <source>
        <strain evidence="1 2">NBRC 111202</strain>
    </source>
</reference>
<evidence type="ECO:0000313" key="1">
    <source>
        <dbReference type="EMBL" id="GAW08178.1"/>
    </source>
</evidence>
<comment type="caution">
    <text evidence="1">The sequence shown here is derived from an EMBL/GenBank/DDBJ whole genome shotgun (WGS) entry which is preliminary data.</text>
</comment>
<organism evidence="1 2">
    <name type="scientific">Lentinula edodes</name>
    <name type="common">Shiitake mushroom</name>
    <name type="synonym">Lentinus edodes</name>
    <dbReference type="NCBI Taxonomy" id="5353"/>
    <lineage>
        <taxon>Eukaryota</taxon>
        <taxon>Fungi</taxon>
        <taxon>Dikarya</taxon>
        <taxon>Basidiomycota</taxon>
        <taxon>Agaricomycotina</taxon>
        <taxon>Agaricomycetes</taxon>
        <taxon>Agaricomycetidae</taxon>
        <taxon>Agaricales</taxon>
        <taxon>Marasmiineae</taxon>
        <taxon>Omphalotaceae</taxon>
        <taxon>Lentinula</taxon>
    </lineage>
</organism>
<dbReference type="Gene3D" id="2.80.10.50">
    <property type="match status" value="1"/>
</dbReference>
<dbReference type="Proteomes" id="UP000188533">
    <property type="component" value="Unassembled WGS sequence"/>
</dbReference>
<dbReference type="GO" id="GO:0004867">
    <property type="term" value="F:serine-type endopeptidase inhibitor activity"/>
    <property type="evidence" value="ECO:0007669"/>
    <property type="project" value="InterPro"/>
</dbReference>
<accession>A0A1Q3ELU5</accession>
<dbReference type="InterPro" id="IPR031755">
    <property type="entry name" value="Inhibitor_I66"/>
</dbReference>
<dbReference type="STRING" id="5353.A0A1Q3ELU5"/>
<protein>
    <submittedName>
        <fullName evidence="1">Serine protease inhibitor</fullName>
    </submittedName>
</protein>
<proteinExistence type="predicted"/>
<keyword evidence="2" id="KW-1185">Reference proteome</keyword>
<evidence type="ECO:0000313" key="2">
    <source>
        <dbReference type="Proteomes" id="UP000188533"/>
    </source>
</evidence>
<dbReference type="EMBL" id="BDGU01000589">
    <property type="protein sequence ID" value="GAW08178.1"/>
    <property type="molecule type" value="Genomic_DNA"/>
</dbReference>
<dbReference type="CDD" id="cd23428">
    <property type="entry name" value="beta-trefoil_Ricin_SPI"/>
    <property type="match status" value="1"/>
</dbReference>